<organism evidence="1 2">
    <name type="scientific">Nocardia huaxiensis</name>
    <dbReference type="NCBI Taxonomy" id="2755382"/>
    <lineage>
        <taxon>Bacteria</taxon>
        <taxon>Bacillati</taxon>
        <taxon>Actinomycetota</taxon>
        <taxon>Actinomycetes</taxon>
        <taxon>Mycobacteriales</taxon>
        <taxon>Nocardiaceae</taxon>
        <taxon>Nocardia</taxon>
    </lineage>
</organism>
<gene>
    <name evidence="1" type="ORF">H0264_25990</name>
</gene>
<sequence>MVHSALCGTDRTLHRLRDSGLEAAVVARALIPFGPVLRRRAGWLTARGLIDPGQRDEELVVIRADRPRN</sequence>
<protein>
    <submittedName>
        <fullName evidence="1">Uncharacterized protein</fullName>
    </submittedName>
</protein>
<name>A0A7D6ZLS2_9NOCA</name>
<dbReference type="EMBL" id="CP059399">
    <property type="protein sequence ID" value="QLY28765.1"/>
    <property type="molecule type" value="Genomic_DNA"/>
</dbReference>
<evidence type="ECO:0000313" key="2">
    <source>
        <dbReference type="Proteomes" id="UP000515512"/>
    </source>
</evidence>
<accession>A0A7D6ZLS2</accession>
<dbReference type="KEGG" id="nhu:H0264_25990"/>
<reference evidence="1 2" key="1">
    <citation type="submission" date="2020-07" db="EMBL/GenBank/DDBJ databases">
        <authorList>
            <person name="Zhuang K."/>
            <person name="Ran Y."/>
        </authorList>
    </citation>
    <scope>NUCLEOTIDE SEQUENCE [LARGE SCALE GENOMIC DNA]</scope>
    <source>
        <strain evidence="1 2">WCH-YHL-001</strain>
    </source>
</reference>
<evidence type="ECO:0000313" key="1">
    <source>
        <dbReference type="EMBL" id="QLY28765.1"/>
    </source>
</evidence>
<dbReference type="Proteomes" id="UP000515512">
    <property type="component" value="Chromosome"/>
</dbReference>
<proteinExistence type="predicted"/>
<dbReference type="AlphaFoldDB" id="A0A7D6ZLS2"/>
<dbReference type="RefSeq" id="WP_181579971.1">
    <property type="nucleotide sequence ID" value="NZ_CP059399.1"/>
</dbReference>
<keyword evidence="2" id="KW-1185">Reference proteome</keyword>